<evidence type="ECO:0000313" key="9">
    <source>
        <dbReference type="EMBL" id="KNF09239.1"/>
    </source>
</evidence>
<dbReference type="InterPro" id="IPR010994">
    <property type="entry name" value="RuvA_2-like"/>
</dbReference>
<dbReference type="GO" id="GO:0048476">
    <property type="term" value="C:Holliday junction resolvase complex"/>
    <property type="evidence" value="ECO:0007669"/>
    <property type="project" value="UniProtKB-UniRule"/>
</dbReference>
<feature type="region of interest" description="Domain I" evidence="6">
    <location>
        <begin position="1"/>
        <end position="64"/>
    </location>
</feature>
<dbReference type="Gene3D" id="1.10.150.20">
    <property type="entry name" value="5' to 3' exonuclease, C-terminal subdomain"/>
    <property type="match status" value="1"/>
</dbReference>
<dbReference type="InterPro" id="IPR000085">
    <property type="entry name" value="RuvA"/>
</dbReference>
<dbReference type="CDD" id="cd14332">
    <property type="entry name" value="UBA_RuvA_C"/>
    <property type="match status" value="1"/>
</dbReference>
<dbReference type="Proteomes" id="UP000037267">
    <property type="component" value="Unassembled WGS sequence"/>
</dbReference>
<dbReference type="GO" id="GO:0005737">
    <property type="term" value="C:cytoplasm"/>
    <property type="evidence" value="ECO:0007669"/>
    <property type="project" value="UniProtKB-SubCell"/>
</dbReference>
<evidence type="ECO:0000256" key="1">
    <source>
        <dbReference type="ARBA" id="ARBA00022490"/>
    </source>
</evidence>
<dbReference type="GO" id="GO:0006281">
    <property type="term" value="P:DNA repair"/>
    <property type="evidence" value="ECO:0007669"/>
    <property type="project" value="UniProtKB-UniRule"/>
</dbReference>
<dbReference type="InterPro" id="IPR013849">
    <property type="entry name" value="DNA_helicase_Holl-junc_RuvA_I"/>
</dbReference>
<dbReference type="Gene3D" id="2.40.50.140">
    <property type="entry name" value="Nucleic acid-binding proteins"/>
    <property type="match status" value="1"/>
</dbReference>
<dbReference type="GO" id="GO:0000400">
    <property type="term" value="F:four-way junction DNA binding"/>
    <property type="evidence" value="ECO:0007669"/>
    <property type="project" value="UniProtKB-UniRule"/>
</dbReference>
<dbReference type="AlphaFoldDB" id="A0A0L0WCN3"/>
<evidence type="ECO:0000256" key="2">
    <source>
        <dbReference type="ARBA" id="ARBA00022763"/>
    </source>
</evidence>
<dbReference type="OrthoDB" id="5293449at2"/>
<feature type="region of interest" description="Domain III" evidence="6">
    <location>
        <begin position="155"/>
        <end position="202"/>
    </location>
</feature>
<dbReference type="Pfam" id="PF07499">
    <property type="entry name" value="RuvA_C"/>
    <property type="match status" value="1"/>
</dbReference>
<comment type="function">
    <text evidence="6">The RuvA-RuvB-RuvC complex processes Holliday junction (HJ) DNA during genetic recombination and DNA repair, while the RuvA-RuvB complex plays an important role in the rescue of blocked DNA replication forks via replication fork reversal (RFR). RuvA specifically binds to HJ cruciform DNA, conferring on it an open structure. The RuvB hexamer acts as an ATP-dependent pump, pulling dsDNA into and through the RuvAB complex. HJ branch migration allows RuvC to scan DNA until it finds its consensus sequence, where it cleaves and resolves the cruciform DNA.</text>
</comment>
<dbReference type="SUPFAM" id="SSF47781">
    <property type="entry name" value="RuvA domain 2-like"/>
    <property type="match status" value="1"/>
</dbReference>
<dbReference type="SUPFAM" id="SSF46929">
    <property type="entry name" value="DNA helicase RuvA subunit, C-terminal domain"/>
    <property type="match status" value="1"/>
</dbReference>
<dbReference type="GO" id="GO:0006310">
    <property type="term" value="P:DNA recombination"/>
    <property type="evidence" value="ECO:0007669"/>
    <property type="project" value="UniProtKB-UniRule"/>
</dbReference>
<accession>A0A0L0WCN3</accession>
<dbReference type="HAMAP" id="MF_00031">
    <property type="entry name" value="DNA_HJ_migration_RuvA"/>
    <property type="match status" value="1"/>
</dbReference>
<dbReference type="SUPFAM" id="SSF50249">
    <property type="entry name" value="Nucleic acid-binding proteins"/>
    <property type="match status" value="1"/>
</dbReference>
<keyword evidence="3 6" id="KW-0238">DNA-binding</keyword>
<evidence type="ECO:0000256" key="3">
    <source>
        <dbReference type="ARBA" id="ARBA00023125"/>
    </source>
</evidence>
<dbReference type="Gene3D" id="1.10.8.10">
    <property type="entry name" value="DNA helicase RuvA subunit, C-terminal domain"/>
    <property type="match status" value="1"/>
</dbReference>
<dbReference type="Pfam" id="PF01330">
    <property type="entry name" value="RuvA_N"/>
    <property type="match status" value="1"/>
</dbReference>
<evidence type="ECO:0000256" key="5">
    <source>
        <dbReference type="ARBA" id="ARBA00023204"/>
    </source>
</evidence>
<comment type="subcellular location">
    <subcellularLocation>
        <location evidence="6">Cytoplasm</location>
    </subcellularLocation>
</comment>
<keyword evidence="9" id="KW-0378">Hydrolase</keyword>
<evidence type="ECO:0000259" key="7">
    <source>
        <dbReference type="Pfam" id="PF01330"/>
    </source>
</evidence>
<organism evidence="9 10">
    <name type="scientific">Gottschalkia purinilytica</name>
    <name type="common">Clostridium purinilyticum</name>
    <dbReference type="NCBI Taxonomy" id="1503"/>
    <lineage>
        <taxon>Bacteria</taxon>
        <taxon>Bacillati</taxon>
        <taxon>Bacillota</taxon>
        <taxon>Tissierellia</taxon>
        <taxon>Tissierellales</taxon>
        <taxon>Gottschalkiaceae</taxon>
        <taxon>Gottschalkia</taxon>
    </lineage>
</organism>
<dbReference type="PATRIC" id="fig|1503.3.peg.1877"/>
<keyword evidence="1 6" id="KW-0963">Cytoplasm</keyword>
<evidence type="ECO:0000256" key="4">
    <source>
        <dbReference type="ARBA" id="ARBA00023172"/>
    </source>
</evidence>
<dbReference type="STRING" id="1503.CLPU_3c00170"/>
<dbReference type="GO" id="GO:0005524">
    <property type="term" value="F:ATP binding"/>
    <property type="evidence" value="ECO:0007669"/>
    <property type="project" value="InterPro"/>
</dbReference>
<comment type="domain">
    <text evidence="6">Has three domains with a flexible linker between the domains II and III and assumes an 'L' shape. Domain III is highly mobile and contacts RuvB.</text>
</comment>
<keyword evidence="5 6" id="KW-0234">DNA repair</keyword>
<evidence type="ECO:0000259" key="8">
    <source>
        <dbReference type="Pfam" id="PF07499"/>
    </source>
</evidence>
<proteinExistence type="inferred from homology"/>
<dbReference type="InterPro" id="IPR036267">
    <property type="entry name" value="RuvA_C_sf"/>
</dbReference>
<keyword evidence="4 6" id="KW-0233">DNA recombination</keyword>
<sequence length="202" mass="22511">MYQYIKGNIEEIGEDYIVIENNDIGYMINTSKTTIMQIGNNLQHRKIYTFLNVKEDGVSLYGFTTKDELDMFKLLQTVSKIGPKVAIGMLSIMIPSDIKLAIISEDSNKLSKAPGVGKKTASRIILELKDKIGDIESIIKSNSNEQIIVERSSISNEKEEVLDALVSLGYTRSEVYSAIAKIDTSNKSVEDIIKLVLKELGK</sequence>
<evidence type="ECO:0000313" key="10">
    <source>
        <dbReference type="Proteomes" id="UP000037267"/>
    </source>
</evidence>
<feature type="domain" description="DNA helicase Holliday junction RuvA type" evidence="7">
    <location>
        <begin position="1"/>
        <end position="62"/>
    </location>
</feature>
<comment type="caution">
    <text evidence="9">The sequence shown here is derived from an EMBL/GenBank/DDBJ whole genome shotgun (WGS) entry which is preliminary data.</text>
</comment>
<evidence type="ECO:0000256" key="6">
    <source>
        <dbReference type="HAMAP-Rule" id="MF_00031"/>
    </source>
</evidence>
<keyword evidence="9" id="KW-0347">Helicase</keyword>
<dbReference type="GO" id="GO:0009379">
    <property type="term" value="C:Holliday junction helicase complex"/>
    <property type="evidence" value="ECO:0007669"/>
    <property type="project" value="InterPro"/>
</dbReference>
<dbReference type="EMBL" id="LGSS01000003">
    <property type="protein sequence ID" value="KNF09239.1"/>
    <property type="molecule type" value="Genomic_DNA"/>
</dbReference>
<feature type="domain" description="Holliday junction DNA helicase RuvA C-terminal" evidence="8">
    <location>
        <begin position="159"/>
        <end position="200"/>
    </location>
</feature>
<comment type="subunit">
    <text evidence="6">Homotetramer. Forms an RuvA(8)-RuvB(12)-Holliday junction (HJ) complex. HJ DNA is sandwiched between 2 RuvA tetramers; dsDNA enters through RuvA and exits via RuvB. An RuvB hexamer assembles on each DNA strand where it exits the tetramer. Each RuvB hexamer is contacted by two RuvA subunits (via domain III) on 2 adjacent RuvB subunits; this complex drives branch migration. In the full resolvosome a probable DNA-RuvA(4)-RuvB(12)-RuvC(2) complex forms which resolves the HJ.</text>
</comment>
<dbReference type="InterPro" id="IPR012340">
    <property type="entry name" value="NA-bd_OB-fold"/>
</dbReference>
<keyword evidence="9" id="KW-0547">Nucleotide-binding</keyword>
<dbReference type="GO" id="GO:0009378">
    <property type="term" value="F:four-way junction helicase activity"/>
    <property type="evidence" value="ECO:0007669"/>
    <property type="project" value="InterPro"/>
</dbReference>
<dbReference type="GO" id="GO:0016787">
    <property type="term" value="F:hydrolase activity"/>
    <property type="evidence" value="ECO:0007669"/>
    <property type="project" value="UniProtKB-KW"/>
</dbReference>
<keyword evidence="10" id="KW-1185">Reference proteome</keyword>
<comment type="similarity">
    <text evidence="6">Belongs to the RuvA family.</text>
</comment>
<comment type="caution">
    <text evidence="6">Lacks conserved residue(s) required for the propagation of feature annotation.</text>
</comment>
<keyword evidence="2 6" id="KW-0227">DNA damage</keyword>
<gene>
    <name evidence="6 9" type="primary">ruvA</name>
    <name evidence="9" type="ORF">CLPU_3c00170</name>
</gene>
<dbReference type="RefSeq" id="WP_050354245.1">
    <property type="nucleotide sequence ID" value="NZ_LGSS01000003.1"/>
</dbReference>
<dbReference type="Pfam" id="PF14520">
    <property type="entry name" value="HHH_5"/>
    <property type="match status" value="1"/>
</dbReference>
<name>A0A0L0WCN3_GOTPU</name>
<reference evidence="10" key="1">
    <citation type="submission" date="2015-07" db="EMBL/GenBank/DDBJ databases">
        <title>Draft genome sequence of the purine-degrading Gottschalkia purinilyticum DSM 1384 (formerly Clostridium purinilyticum).</title>
        <authorList>
            <person name="Poehlein A."/>
            <person name="Schiel-Bengelsdorf B."/>
            <person name="Bengelsdorf F.R."/>
            <person name="Daniel R."/>
            <person name="Duerre P."/>
        </authorList>
    </citation>
    <scope>NUCLEOTIDE SEQUENCE [LARGE SCALE GENOMIC DNA]</scope>
    <source>
        <strain evidence="10">DSM 1384</strain>
    </source>
</reference>
<dbReference type="NCBIfam" id="TIGR00084">
    <property type="entry name" value="ruvA"/>
    <property type="match status" value="1"/>
</dbReference>
<dbReference type="InterPro" id="IPR011114">
    <property type="entry name" value="RuvA_C"/>
</dbReference>
<keyword evidence="9" id="KW-0067">ATP-binding</keyword>
<protein>
    <recommendedName>
        <fullName evidence="6">Holliday junction branch migration complex subunit RuvA</fullName>
    </recommendedName>
</protein>